<organism evidence="12 13">
    <name type="scientific">Rhipicephalus sanguineus</name>
    <name type="common">Brown dog tick</name>
    <name type="synonym">Ixodes sanguineus</name>
    <dbReference type="NCBI Taxonomy" id="34632"/>
    <lineage>
        <taxon>Eukaryota</taxon>
        <taxon>Metazoa</taxon>
        <taxon>Ecdysozoa</taxon>
        <taxon>Arthropoda</taxon>
        <taxon>Chelicerata</taxon>
        <taxon>Arachnida</taxon>
        <taxon>Acari</taxon>
        <taxon>Parasitiformes</taxon>
        <taxon>Ixodida</taxon>
        <taxon>Ixodoidea</taxon>
        <taxon>Ixodidae</taxon>
        <taxon>Rhipicephalinae</taxon>
        <taxon>Rhipicephalus</taxon>
        <taxon>Rhipicephalus</taxon>
    </lineage>
</organism>
<evidence type="ECO:0000256" key="3">
    <source>
        <dbReference type="ARBA" id="ARBA00022692"/>
    </source>
</evidence>
<keyword evidence="3" id="KW-0812">Transmembrane</keyword>
<evidence type="ECO:0000256" key="9">
    <source>
        <dbReference type="ARBA" id="ARBA00023286"/>
    </source>
</evidence>
<dbReference type="Gene3D" id="3.40.190.10">
    <property type="entry name" value="Periplasmic binding protein-like II"/>
    <property type="match status" value="1"/>
</dbReference>
<evidence type="ECO:0000256" key="1">
    <source>
        <dbReference type="ARBA" id="ARBA00004141"/>
    </source>
</evidence>
<keyword evidence="2" id="KW-0813">Transport</keyword>
<dbReference type="SMART" id="SM00918">
    <property type="entry name" value="Lig_chan-Glu_bd"/>
    <property type="match status" value="1"/>
</dbReference>
<keyword evidence="8" id="KW-0325">Glycoprotein</keyword>
<reference evidence="12" key="2">
    <citation type="submission" date="2021-09" db="EMBL/GenBank/DDBJ databases">
        <authorList>
            <person name="Jia N."/>
            <person name="Wang J."/>
            <person name="Shi W."/>
            <person name="Du L."/>
            <person name="Sun Y."/>
            <person name="Zhan W."/>
            <person name="Jiang J."/>
            <person name="Wang Q."/>
            <person name="Zhang B."/>
            <person name="Ji P."/>
            <person name="Sakyi L.B."/>
            <person name="Cui X."/>
            <person name="Yuan T."/>
            <person name="Jiang B."/>
            <person name="Yang W."/>
            <person name="Lam T.T.-Y."/>
            <person name="Chang Q."/>
            <person name="Ding S."/>
            <person name="Wang X."/>
            <person name="Zhu J."/>
            <person name="Ruan X."/>
            <person name="Zhao L."/>
            <person name="Wei J."/>
            <person name="Que T."/>
            <person name="Du C."/>
            <person name="Cheng J."/>
            <person name="Dai P."/>
            <person name="Han X."/>
            <person name="Huang E."/>
            <person name="Gao Y."/>
            <person name="Liu J."/>
            <person name="Shao H."/>
            <person name="Ye R."/>
            <person name="Li L."/>
            <person name="Wei W."/>
            <person name="Wang X."/>
            <person name="Wang C."/>
            <person name="Huo Q."/>
            <person name="Li W."/>
            <person name="Guo W."/>
            <person name="Chen H."/>
            <person name="Chen S."/>
            <person name="Zhou L."/>
            <person name="Zhou L."/>
            <person name="Ni X."/>
            <person name="Tian J."/>
            <person name="Zhou Y."/>
            <person name="Sheng Y."/>
            <person name="Liu T."/>
            <person name="Pan Y."/>
            <person name="Xia L."/>
            <person name="Li J."/>
            <person name="Zhao F."/>
            <person name="Cao W."/>
        </authorList>
    </citation>
    <scope>NUCLEOTIDE SEQUENCE</scope>
    <source>
        <strain evidence="12">Rsan-2018</strain>
        <tissue evidence="12">Larvae</tissue>
    </source>
</reference>
<keyword evidence="13" id="KW-1185">Reference proteome</keyword>
<evidence type="ECO:0000313" key="12">
    <source>
        <dbReference type="EMBL" id="KAH7956314.1"/>
    </source>
</evidence>
<dbReference type="GO" id="GO:0016020">
    <property type="term" value="C:membrane"/>
    <property type="evidence" value="ECO:0007669"/>
    <property type="project" value="UniProtKB-SubCell"/>
</dbReference>
<comment type="subcellular location">
    <subcellularLocation>
        <location evidence="1">Membrane</location>
        <topology evidence="1">Multi-pass membrane protein</topology>
    </subcellularLocation>
</comment>
<evidence type="ECO:0000256" key="7">
    <source>
        <dbReference type="ARBA" id="ARBA00023170"/>
    </source>
</evidence>
<gene>
    <name evidence="12" type="ORF">HPB52_008084</name>
</gene>
<keyword evidence="6" id="KW-0472">Membrane</keyword>
<comment type="caution">
    <text evidence="12">The sequence shown here is derived from an EMBL/GenBank/DDBJ whole genome shotgun (WGS) entry which is preliminary data.</text>
</comment>
<feature type="domain" description="Ionotropic glutamate receptor L-glutamate and glycine-binding" evidence="11">
    <location>
        <begin position="119"/>
        <end position="180"/>
    </location>
</feature>
<dbReference type="GO" id="GO:0015276">
    <property type="term" value="F:ligand-gated monoatomic ion channel activity"/>
    <property type="evidence" value="ECO:0007669"/>
    <property type="project" value="InterPro"/>
</dbReference>
<dbReference type="InterPro" id="IPR019594">
    <property type="entry name" value="Glu/Gly-bd"/>
</dbReference>
<reference evidence="12" key="1">
    <citation type="journal article" date="2020" name="Cell">
        <title>Large-Scale Comparative Analyses of Tick Genomes Elucidate Their Genetic Diversity and Vector Capacities.</title>
        <authorList>
            <consortium name="Tick Genome and Microbiome Consortium (TIGMIC)"/>
            <person name="Jia N."/>
            <person name="Wang J."/>
            <person name="Shi W."/>
            <person name="Du L."/>
            <person name="Sun Y."/>
            <person name="Zhan W."/>
            <person name="Jiang J.F."/>
            <person name="Wang Q."/>
            <person name="Zhang B."/>
            <person name="Ji P."/>
            <person name="Bell-Sakyi L."/>
            <person name="Cui X.M."/>
            <person name="Yuan T.T."/>
            <person name="Jiang B.G."/>
            <person name="Yang W.F."/>
            <person name="Lam T.T."/>
            <person name="Chang Q.C."/>
            <person name="Ding S.J."/>
            <person name="Wang X.J."/>
            <person name="Zhu J.G."/>
            <person name="Ruan X.D."/>
            <person name="Zhao L."/>
            <person name="Wei J.T."/>
            <person name="Ye R.Z."/>
            <person name="Que T.C."/>
            <person name="Du C.H."/>
            <person name="Zhou Y.H."/>
            <person name="Cheng J.X."/>
            <person name="Dai P.F."/>
            <person name="Guo W.B."/>
            <person name="Han X.H."/>
            <person name="Huang E.J."/>
            <person name="Li L.F."/>
            <person name="Wei W."/>
            <person name="Gao Y.C."/>
            <person name="Liu J.Z."/>
            <person name="Shao H.Z."/>
            <person name="Wang X."/>
            <person name="Wang C.C."/>
            <person name="Yang T.C."/>
            <person name="Huo Q.B."/>
            <person name="Li W."/>
            <person name="Chen H.Y."/>
            <person name="Chen S.E."/>
            <person name="Zhou L.G."/>
            <person name="Ni X.B."/>
            <person name="Tian J.H."/>
            <person name="Sheng Y."/>
            <person name="Liu T."/>
            <person name="Pan Y.S."/>
            <person name="Xia L.Y."/>
            <person name="Li J."/>
            <person name="Zhao F."/>
            <person name="Cao W.C."/>
        </authorList>
    </citation>
    <scope>NUCLEOTIDE SEQUENCE</scope>
    <source>
        <strain evidence="12">Rsan-2018</strain>
    </source>
</reference>
<dbReference type="Proteomes" id="UP000821837">
    <property type="component" value="Unassembled WGS sequence"/>
</dbReference>
<proteinExistence type="predicted"/>
<keyword evidence="4" id="KW-1133">Transmembrane helix</keyword>
<sequence>MAVALISFLLLTQASVVIKPLNKDAPADSTDGNACGLRDTEAVLRRSLPATMDSQKCPALTEWDFSSLLSCQQWTLGGAGMAGDIQLQVDRSGTSSTGHGTGDMAVAFISFLLLTQMPPMSTVVTPPGGTPKFAGMSGFMLDLVTESMGFKYVVKLPPDYSWGARDAHGRWAGQFGMVVRNVRLHLFLTMTSTELSKNAE</sequence>
<evidence type="ECO:0000256" key="8">
    <source>
        <dbReference type="ARBA" id="ARBA00023180"/>
    </source>
</evidence>
<evidence type="ECO:0000259" key="11">
    <source>
        <dbReference type="SMART" id="SM00918"/>
    </source>
</evidence>
<evidence type="ECO:0000256" key="6">
    <source>
        <dbReference type="ARBA" id="ARBA00023136"/>
    </source>
</evidence>
<keyword evidence="5" id="KW-0406">Ion transport</keyword>
<protein>
    <recommendedName>
        <fullName evidence="11">Ionotropic glutamate receptor L-glutamate and glycine-binding domain-containing protein</fullName>
    </recommendedName>
</protein>
<dbReference type="EMBL" id="JABSTV010001250">
    <property type="protein sequence ID" value="KAH7956314.1"/>
    <property type="molecule type" value="Genomic_DNA"/>
</dbReference>
<accession>A0A9D4SYC8</accession>
<dbReference type="AlphaFoldDB" id="A0A9D4SYC8"/>
<name>A0A9D4SYC8_RHISA</name>
<evidence type="ECO:0000256" key="4">
    <source>
        <dbReference type="ARBA" id="ARBA00022989"/>
    </source>
</evidence>
<keyword evidence="7" id="KW-0675">Receptor</keyword>
<evidence type="ECO:0000256" key="10">
    <source>
        <dbReference type="ARBA" id="ARBA00023303"/>
    </source>
</evidence>
<keyword evidence="10" id="KW-0407">Ion channel</keyword>
<evidence type="ECO:0000313" key="13">
    <source>
        <dbReference type="Proteomes" id="UP000821837"/>
    </source>
</evidence>
<evidence type="ECO:0000256" key="5">
    <source>
        <dbReference type="ARBA" id="ARBA00023065"/>
    </source>
</evidence>
<keyword evidence="9" id="KW-1071">Ligand-gated ion channel</keyword>
<evidence type="ECO:0000256" key="2">
    <source>
        <dbReference type="ARBA" id="ARBA00022448"/>
    </source>
</evidence>